<sequence>MNELMYPKQGKKKKRKKHGKSILQDQSCKQCFLCMLLEGDFREKPVQDHHVFYGSGRRQISEEQGFKVNLCLRHHIDGAEAVHQNRNYDRMLKRMCQQVYELDHSHEDFLGLFHEDFR</sequence>
<organism evidence="2 3">
    <name type="scientific">Blautia parvula</name>
    <dbReference type="NCBI Taxonomy" id="2877527"/>
    <lineage>
        <taxon>Bacteria</taxon>
        <taxon>Bacillati</taxon>
        <taxon>Bacillota</taxon>
        <taxon>Clostridia</taxon>
        <taxon>Lachnospirales</taxon>
        <taxon>Lachnospiraceae</taxon>
        <taxon>Blautia</taxon>
    </lineage>
</organism>
<evidence type="ECO:0000313" key="3">
    <source>
        <dbReference type="Proteomes" id="UP001600941"/>
    </source>
</evidence>
<protein>
    <recommendedName>
        <fullName evidence="4">HNH domain-containing protein</fullName>
    </recommendedName>
</protein>
<evidence type="ECO:0000313" key="2">
    <source>
        <dbReference type="EMBL" id="GAA6503058.1"/>
    </source>
</evidence>
<comment type="caution">
    <text evidence="2">The sequence shown here is derived from an EMBL/GenBank/DDBJ whole genome shotgun (WGS) entry which is preliminary data.</text>
</comment>
<feature type="compositionally biased region" description="Basic residues" evidence="1">
    <location>
        <begin position="9"/>
        <end position="20"/>
    </location>
</feature>
<dbReference type="RefSeq" id="WP_118594208.1">
    <property type="nucleotide sequence ID" value="NZ_AP031413.1"/>
</dbReference>
<evidence type="ECO:0008006" key="4">
    <source>
        <dbReference type="Google" id="ProtNLM"/>
    </source>
</evidence>
<reference evidence="2 3" key="1">
    <citation type="submission" date="2024-04" db="EMBL/GenBank/DDBJ databases">
        <title>Defined microbial consortia suppress multidrug-resistant proinflammatory Enterobacteriaceae via ecological control.</title>
        <authorList>
            <person name="Furuichi M."/>
            <person name="Kawaguchi T."/>
            <person name="Pust M."/>
            <person name="Yasuma K."/>
            <person name="Plichta D."/>
            <person name="Hasegawa N."/>
            <person name="Ohya T."/>
            <person name="Bhattarai S."/>
            <person name="Sasajima S."/>
            <person name="Aoto Y."/>
            <person name="Tuganbaev T."/>
            <person name="Yaginuma M."/>
            <person name="Ueda M."/>
            <person name="Okahashi N."/>
            <person name="Amafuji K."/>
            <person name="Kiridooshi Y."/>
            <person name="Sugita K."/>
            <person name="Strazar M."/>
            <person name="Skelly A."/>
            <person name="Suda W."/>
            <person name="Hattori M."/>
            <person name="Nakamoto N."/>
            <person name="Caballero S."/>
            <person name="Norman J."/>
            <person name="Olle B."/>
            <person name="Tanoue T."/>
            <person name="Arita M."/>
            <person name="Bucci V."/>
            <person name="Atarashi K."/>
            <person name="Xavier R."/>
            <person name="Honda K."/>
        </authorList>
    </citation>
    <scope>NUCLEOTIDE SEQUENCE [LARGE SCALE GENOMIC DNA]</scope>
    <source>
        <strain evidence="3">k34-0107-D12</strain>
    </source>
</reference>
<gene>
    <name evidence="2" type="ORF">K340107D12_58740</name>
</gene>
<evidence type="ECO:0000256" key="1">
    <source>
        <dbReference type="SAM" id="MobiDB-lite"/>
    </source>
</evidence>
<name>A0ABQ0C2N9_9FIRM</name>
<dbReference type="EMBL" id="BAABZQ010000001">
    <property type="protein sequence ID" value="GAA6503058.1"/>
    <property type="molecule type" value="Genomic_DNA"/>
</dbReference>
<accession>A0ABQ0C2N9</accession>
<proteinExistence type="predicted"/>
<keyword evidence="3" id="KW-1185">Reference proteome</keyword>
<dbReference type="Proteomes" id="UP001600941">
    <property type="component" value="Unassembled WGS sequence"/>
</dbReference>
<feature type="region of interest" description="Disordered" evidence="1">
    <location>
        <begin position="1"/>
        <end position="21"/>
    </location>
</feature>